<dbReference type="SUPFAM" id="SSF54637">
    <property type="entry name" value="Thioesterase/thiol ester dehydrase-isomerase"/>
    <property type="match status" value="1"/>
</dbReference>
<dbReference type="SUPFAM" id="SSF46785">
    <property type="entry name" value="Winged helix' DNA-binding domain"/>
    <property type="match status" value="1"/>
</dbReference>
<dbReference type="InterPro" id="IPR028979">
    <property type="entry name" value="Ser_kin/Pase_Hpr-like_N_sf"/>
</dbReference>
<dbReference type="Pfam" id="PF03061">
    <property type="entry name" value="4HBT"/>
    <property type="match status" value="1"/>
</dbReference>
<dbReference type="SUPFAM" id="SSF75138">
    <property type="entry name" value="HprK N-terminal domain-like"/>
    <property type="match status" value="1"/>
</dbReference>
<accession>A0AAF0BG95</accession>
<dbReference type="SUPFAM" id="SSF54631">
    <property type="entry name" value="CBS-domain pair"/>
    <property type="match status" value="1"/>
</dbReference>
<dbReference type="Pfam" id="PF00571">
    <property type="entry name" value="CBS"/>
    <property type="match status" value="2"/>
</dbReference>
<evidence type="ECO:0000313" key="4">
    <source>
        <dbReference type="EMBL" id="WCG22789.1"/>
    </source>
</evidence>
<dbReference type="InterPro" id="IPR051257">
    <property type="entry name" value="Diverse_CBS-Domain"/>
</dbReference>
<dbReference type="AlphaFoldDB" id="A0AAF0BG95"/>
<dbReference type="EMBL" id="CP116507">
    <property type="protein sequence ID" value="WCG22789.1"/>
    <property type="molecule type" value="Genomic_DNA"/>
</dbReference>
<proteinExistence type="predicted"/>
<dbReference type="PANTHER" id="PTHR43080:SF2">
    <property type="entry name" value="CBS DOMAIN-CONTAINING PROTEIN"/>
    <property type="match status" value="1"/>
</dbReference>
<dbReference type="InterPro" id="IPR036388">
    <property type="entry name" value="WH-like_DNA-bd_sf"/>
</dbReference>
<dbReference type="InterPro" id="IPR006683">
    <property type="entry name" value="Thioestr_dom"/>
</dbReference>
<dbReference type="Pfam" id="PF07085">
    <property type="entry name" value="DRTGG"/>
    <property type="match status" value="1"/>
</dbReference>
<dbReference type="GeneID" id="72385799"/>
<dbReference type="Gene3D" id="3.90.1280.20">
    <property type="match status" value="1"/>
</dbReference>
<name>A0AAF0BG95_9ENTE</name>
<dbReference type="RefSeq" id="WP_023606819.1">
    <property type="nucleotide sequence ID" value="NZ_BKBT01000007.1"/>
</dbReference>
<sequence length="440" mass="48911">MATKHEQILAHIEELPVGERISVRGIAKALNVSDGTAYRAIKAAETNGLVSTIERVGTIRIERKTKSTIERLTFHEVVKIIEGDVLGGESGLDRTLSKFVIGAMTEDAMERYISSHSLMIVGNRESVQRLALESGAAVLITGGFTTSEEIIALADRENLPILSTTYDTFTVASLINRAISDQLIKKDIMLVGDIYTNLENTDYLYQTDTVAQYETKASETGHSRFPIVNHNMRVLGVVTAKDVIGKPLTQSLEKVMTKSPNHAKRHMSVASIGHLMIWDGLEMMPVVEDDLSLIGIISRRDVMKAMQMSQRQPQVANTISDIISEDIEPLPSMEGSHDLRFMFNVSPQMVSNVGVLSYGVLNEVIASAVERVMSQQEKRNIVIEHILIYYFRMIPLESEIEIRPRILEIGRRSAKVDVEVYLDNSVVGKAIVVCQLMEIS</sequence>
<protein>
    <submittedName>
        <fullName evidence="4">DRTGG domain-containing protein</fullName>
    </submittedName>
</protein>
<dbReference type="SMART" id="SM00116">
    <property type="entry name" value="CBS"/>
    <property type="match status" value="2"/>
</dbReference>
<dbReference type="InterPro" id="IPR029069">
    <property type="entry name" value="HotDog_dom_sf"/>
</dbReference>
<dbReference type="Gene3D" id="3.10.129.10">
    <property type="entry name" value="Hotdog Thioesterase"/>
    <property type="match status" value="1"/>
</dbReference>
<dbReference type="Proteomes" id="UP001179600">
    <property type="component" value="Chromosome"/>
</dbReference>
<dbReference type="Gene3D" id="1.10.10.10">
    <property type="entry name" value="Winged helix-like DNA-binding domain superfamily/Winged helix DNA-binding domain"/>
    <property type="match status" value="1"/>
</dbReference>
<dbReference type="PANTHER" id="PTHR43080">
    <property type="entry name" value="CBS DOMAIN-CONTAINING PROTEIN CBSX3, MITOCHONDRIAL"/>
    <property type="match status" value="1"/>
</dbReference>
<dbReference type="Gene3D" id="3.40.1390.20">
    <property type="entry name" value="HprK N-terminal domain-like"/>
    <property type="match status" value="1"/>
</dbReference>
<gene>
    <name evidence="4" type="ORF">PML95_00530</name>
</gene>
<evidence type="ECO:0000313" key="5">
    <source>
        <dbReference type="Proteomes" id="UP001179600"/>
    </source>
</evidence>
<dbReference type="PROSITE" id="PS51371">
    <property type="entry name" value="CBS"/>
    <property type="match status" value="1"/>
</dbReference>
<reference evidence="4" key="1">
    <citation type="submission" date="2023-01" db="EMBL/GenBank/DDBJ databases">
        <title>Oxazolidinone resistance genes in florfenicol resistant enterococci from beef cattle and veal calves at slaughter.</title>
        <authorList>
            <person name="Biggel M."/>
        </authorList>
    </citation>
    <scope>NUCLEOTIDE SEQUENCE</scope>
    <source>
        <strain evidence="4">K204-1</strain>
    </source>
</reference>
<dbReference type="Gene3D" id="3.10.580.10">
    <property type="entry name" value="CBS-domain"/>
    <property type="match status" value="2"/>
</dbReference>
<organism evidence="4 5">
    <name type="scientific">Vagococcus lutrae</name>
    <dbReference type="NCBI Taxonomy" id="81947"/>
    <lineage>
        <taxon>Bacteria</taxon>
        <taxon>Bacillati</taxon>
        <taxon>Bacillota</taxon>
        <taxon>Bacilli</taxon>
        <taxon>Lactobacillales</taxon>
        <taxon>Enterococcaceae</taxon>
        <taxon>Vagococcus</taxon>
    </lineage>
</organism>
<evidence type="ECO:0000256" key="2">
    <source>
        <dbReference type="PROSITE-ProRule" id="PRU00703"/>
    </source>
</evidence>
<dbReference type="CDD" id="cd03440">
    <property type="entry name" value="hot_dog"/>
    <property type="match status" value="1"/>
</dbReference>
<dbReference type="InterPro" id="IPR000644">
    <property type="entry name" value="CBS_dom"/>
</dbReference>
<dbReference type="InterPro" id="IPR010766">
    <property type="entry name" value="DRTGG"/>
</dbReference>
<dbReference type="CDD" id="cd04596">
    <property type="entry name" value="CBS_pair_DRTGG_assoc"/>
    <property type="match status" value="1"/>
</dbReference>
<evidence type="ECO:0000256" key="1">
    <source>
        <dbReference type="ARBA" id="ARBA00023122"/>
    </source>
</evidence>
<keyword evidence="1 2" id="KW-0129">CBS domain</keyword>
<dbReference type="InterPro" id="IPR046342">
    <property type="entry name" value="CBS_dom_sf"/>
</dbReference>
<feature type="domain" description="CBS" evidence="3">
    <location>
        <begin position="256"/>
        <end position="314"/>
    </location>
</feature>
<evidence type="ECO:0000259" key="3">
    <source>
        <dbReference type="PROSITE" id="PS51371"/>
    </source>
</evidence>
<dbReference type="InterPro" id="IPR036390">
    <property type="entry name" value="WH_DNA-bd_sf"/>
</dbReference>